<feature type="compositionally biased region" description="Basic and acidic residues" evidence="1">
    <location>
        <begin position="83"/>
        <end position="92"/>
    </location>
</feature>
<organism evidence="2 3">
    <name type="scientific">Saccharata proteae CBS 121410</name>
    <dbReference type="NCBI Taxonomy" id="1314787"/>
    <lineage>
        <taxon>Eukaryota</taxon>
        <taxon>Fungi</taxon>
        <taxon>Dikarya</taxon>
        <taxon>Ascomycota</taxon>
        <taxon>Pezizomycotina</taxon>
        <taxon>Dothideomycetes</taxon>
        <taxon>Dothideomycetes incertae sedis</taxon>
        <taxon>Botryosphaeriales</taxon>
        <taxon>Saccharataceae</taxon>
        <taxon>Saccharata</taxon>
    </lineage>
</organism>
<reference evidence="2" key="1">
    <citation type="journal article" date="2020" name="Stud. Mycol.">
        <title>101 Dothideomycetes genomes: a test case for predicting lifestyles and emergence of pathogens.</title>
        <authorList>
            <person name="Haridas S."/>
            <person name="Albert R."/>
            <person name="Binder M."/>
            <person name="Bloem J."/>
            <person name="Labutti K."/>
            <person name="Salamov A."/>
            <person name="Andreopoulos B."/>
            <person name="Baker S."/>
            <person name="Barry K."/>
            <person name="Bills G."/>
            <person name="Bluhm B."/>
            <person name="Cannon C."/>
            <person name="Castanera R."/>
            <person name="Culley D."/>
            <person name="Daum C."/>
            <person name="Ezra D."/>
            <person name="Gonzalez J."/>
            <person name="Henrissat B."/>
            <person name="Kuo A."/>
            <person name="Liang C."/>
            <person name="Lipzen A."/>
            <person name="Lutzoni F."/>
            <person name="Magnuson J."/>
            <person name="Mondo S."/>
            <person name="Nolan M."/>
            <person name="Ohm R."/>
            <person name="Pangilinan J."/>
            <person name="Park H.-J."/>
            <person name="Ramirez L."/>
            <person name="Alfaro M."/>
            <person name="Sun H."/>
            <person name="Tritt A."/>
            <person name="Yoshinaga Y."/>
            <person name="Zwiers L.-H."/>
            <person name="Turgeon B."/>
            <person name="Goodwin S."/>
            <person name="Spatafora J."/>
            <person name="Crous P."/>
            <person name="Grigoriev I."/>
        </authorList>
    </citation>
    <scope>NUCLEOTIDE SEQUENCE</scope>
    <source>
        <strain evidence="2">CBS 121410</strain>
    </source>
</reference>
<accession>A0A9P4LV02</accession>
<gene>
    <name evidence="2" type="ORF">K490DRAFT_58621</name>
</gene>
<dbReference type="EMBL" id="ML978730">
    <property type="protein sequence ID" value="KAF2085472.1"/>
    <property type="molecule type" value="Genomic_DNA"/>
</dbReference>
<dbReference type="Proteomes" id="UP000799776">
    <property type="component" value="Unassembled WGS sequence"/>
</dbReference>
<dbReference type="AlphaFoldDB" id="A0A9P4LV02"/>
<feature type="compositionally biased region" description="Low complexity" evidence="1">
    <location>
        <begin position="209"/>
        <end position="221"/>
    </location>
</feature>
<evidence type="ECO:0000256" key="1">
    <source>
        <dbReference type="SAM" id="MobiDB-lite"/>
    </source>
</evidence>
<keyword evidence="3" id="KW-1185">Reference proteome</keyword>
<protein>
    <submittedName>
        <fullName evidence="2">Uncharacterized protein</fullName>
    </submittedName>
</protein>
<evidence type="ECO:0000313" key="2">
    <source>
        <dbReference type="EMBL" id="KAF2085472.1"/>
    </source>
</evidence>
<feature type="region of interest" description="Disordered" evidence="1">
    <location>
        <begin position="209"/>
        <end position="246"/>
    </location>
</feature>
<feature type="region of interest" description="Disordered" evidence="1">
    <location>
        <begin position="1"/>
        <end position="121"/>
    </location>
</feature>
<sequence>MEREGAVVGGGSPRRTHVLHGEDDQDDRDVKMRAACSVQRAACSLSTGCGSAGRASTEDEDEGSKPMPHRSAPDDWLMTATDDAGKQPERPRTASLPVAGCGDSSLGGGSGGSGGSGGNKAELHHRAWSDWYKRDRATCRVQVLVPSIPRGMSSPDDAVRHEVSCLRPPLRARAPAHDSTVELEPVAVLPKGPSPTSTIRLVWDPVATAAQQHSSTAAQPTRRPPPALLSRSTAPCIARRPGRQGV</sequence>
<comment type="caution">
    <text evidence="2">The sequence shown here is derived from an EMBL/GenBank/DDBJ whole genome shotgun (WGS) entry which is preliminary data.</text>
</comment>
<evidence type="ECO:0000313" key="3">
    <source>
        <dbReference type="Proteomes" id="UP000799776"/>
    </source>
</evidence>
<feature type="compositionally biased region" description="Gly residues" evidence="1">
    <location>
        <begin position="105"/>
        <end position="118"/>
    </location>
</feature>
<name>A0A9P4LV02_9PEZI</name>
<proteinExistence type="predicted"/>